<reference evidence="1 2" key="1">
    <citation type="submission" date="2024-04" db="EMBL/GenBank/DDBJ databases">
        <title>Tritrichomonas musculus Genome.</title>
        <authorList>
            <person name="Alves-Ferreira E."/>
            <person name="Grigg M."/>
            <person name="Lorenzi H."/>
            <person name="Galac M."/>
        </authorList>
    </citation>
    <scope>NUCLEOTIDE SEQUENCE [LARGE SCALE GENOMIC DNA]</scope>
    <source>
        <strain evidence="1 2">EAF2021</strain>
    </source>
</reference>
<name>A0ABR2K8R0_9EUKA</name>
<dbReference type="EMBL" id="JAPFFF010000007">
    <property type="protein sequence ID" value="KAK8886430.1"/>
    <property type="molecule type" value="Genomic_DNA"/>
</dbReference>
<proteinExistence type="predicted"/>
<organism evidence="1 2">
    <name type="scientific">Tritrichomonas musculus</name>
    <dbReference type="NCBI Taxonomy" id="1915356"/>
    <lineage>
        <taxon>Eukaryota</taxon>
        <taxon>Metamonada</taxon>
        <taxon>Parabasalia</taxon>
        <taxon>Tritrichomonadida</taxon>
        <taxon>Tritrichomonadidae</taxon>
        <taxon>Tritrichomonas</taxon>
    </lineage>
</organism>
<evidence type="ECO:0000313" key="1">
    <source>
        <dbReference type="EMBL" id="KAK8886430.1"/>
    </source>
</evidence>
<accession>A0ABR2K8R0</accession>
<keyword evidence="2" id="KW-1185">Reference proteome</keyword>
<gene>
    <name evidence="1" type="ORF">M9Y10_041893</name>
</gene>
<protein>
    <submittedName>
        <fullName evidence="1">Uncharacterized protein</fullName>
    </submittedName>
</protein>
<dbReference type="Proteomes" id="UP001470230">
    <property type="component" value="Unassembled WGS sequence"/>
</dbReference>
<evidence type="ECO:0000313" key="2">
    <source>
        <dbReference type="Proteomes" id="UP001470230"/>
    </source>
</evidence>
<sequence length="65" mass="7586">MTSCSVNTPPITLNRDLYFEENTVQPNDLHVILKELKRIPQIKSIKRNIFDGRQIATYIYADFSD</sequence>
<comment type="caution">
    <text evidence="1">The sequence shown here is derived from an EMBL/GenBank/DDBJ whole genome shotgun (WGS) entry which is preliminary data.</text>
</comment>